<dbReference type="GO" id="GO:0019894">
    <property type="term" value="F:kinesin binding"/>
    <property type="evidence" value="ECO:0007669"/>
    <property type="project" value="TreeGrafter"/>
</dbReference>
<dbReference type="GO" id="GO:0007018">
    <property type="term" value="P:microtubule-based movement"/>
    <property type="evidence" value="ECO:0007669"/>
    <property type="project" value="TreeGrafter"/>
</dbReference>
<gene>
    <name evidence="6" type="ORF">FTOL_09014</name>
</gene>
<evidence type="ECO:0000256" key="5">
    <source>
        <dbReference type="SAM" id="MobiDB-lite"/>
    </source>
</evidence>
<sequence>MNQGSFWTSQRLGEVGLRIFNLCLVISDESSENIFSELFSQCSDLLAGTTEMSAAKSAVEESLRSLKEKKILRVTPGFRFKCWRVPETLRQHCRNFLQKNSTEEIRNDLSAIAWKCLGRSATQTTKWKDHVKQWDLGTILVGNCSAAVRWCDVIQKSLRPVDTSWSALGQLCEHHSAYTTAATLYETEYQWQQGGIARGNRVETTLRLARMYLLTNISDKAEEKRIEAMEMFESFQSFPVWLLVDVLRLQASLSASQGKLDAATKSLESVLNLEPPSGTGGGDDDEIDSNNHLTILSALRDLSTYLAQRGEYDSAKFILQRALYALEQRRQSNQPAALALLDSLAGLNRQQGELRQAEWYYLKAQRLMELWLGRGHPSVALCQSRRGVVVGLRGGLAEARSLLAEALATACDGLGACHPNVLRIREQLAICMVLQGHYADARCELDSLPKQFAHRRIGYHLAVLRDMEAGVPVIKYENHWRQALELDDDEANGIGPFKRMCHITTQPQSTTRVHRHRSLGSARDPGAPRAAVRSD</sequence>
<dbReference type="Proteomes" id="UP001187734">
    <property type="component" value="Unassembled WGS sequence"/>
</dbReference>
<name>A0AAE8MF59_9HYPO</name>
<keyword evidence="7" id="KW-1185">Reference proteome</keyword>
<dbReference type="InterPro" id="IPR011990">
    <property type="entry name" value="TPR-like_helical_dom_sf"/>
</dbReference>
<comment type="subcellular location">
    <subcellularLocation>
        <location evidence="1">Cytoplasm</location>
    </subcellularLocation>
</comment>
<dbReference type="AlphaFoldDB" id="A0AAE8MF59"/>
<dbReference type="PANTHER" id="PTHR45783:SF3">
    <property type="entry name" value="KINESIN LIGHT CHAIN"/>
    <property type="match status" value="1"/>
</dbReference>
<accession>A0AAE8MF59</accession>
<dbReference type="SUPFAM" id="SSF48452">
    <property type="entry name" value="TPR-like"/>
    <property type="match status" value="1"/>
</dbReference>
<evidence type="ECO:0000313" key="6">
    <source>
        <dbReference type="EMBL" id="SPJ81609.1"/>
    </source>
</evidence>
<dbReference type="GO" id="GO:0005737">
    <property type="term" value="C:cytoplasm"/>
    <property type="evidence" value="ECO:0007669"/>
    <property type="project" value="UniProtKB-SubCell"/>
</dbReference>
<organism evidence="6 7">
    <name type="scientific">Fusarium torulosum</name>
    <dbReference type="NCBI Taxonomy" id="33205"/>
    <lineage>
        <taxon>Eukaryota</taxon>
        <taxon>Fungi</taxon>
        <taxon>Dikarya</taxon>
        <taxon>Ascomycota</taxon>
        <taxon>Pezizomycotina</taxon>
        <taxon>Sordariomycetes</taxon>
        <taxon>Hypocreomycetidae</taxon>
        <taxon>Hypocreales</taxon>
        <taxon>Nectriaceae</taxon>
        <taxon>Fusarium</taxon>
    </lineage>
</organism>
<proteinExistence type="predicted"/>
<evidence type="ECO:0000313" key="7">
    <source>
        <dbReference type="Proteomes" id="UP001187734"/>
    </source>
</evidence>
<comment type="caution">
    <text evidence="6">The sequence shown here is derived from an EMBL/GenBank/DDBJ whole genome shotgun (WGS) entry which is preliminary data.</text>
</comment>
<evidence type="ECO:0000256" key="4">
    <source>
        <dbReference type="ARBA" id="ARBA00022803"/>
    </source>
</evidence>
<keyword evidence="2" id="KW-0963">Cytoplasm</keyword>
<dbReference type="EMBL" id="ONZP01000324">
    <property type="protein sequence ID" value="SPJ81609.1"/>
    <property type="molecule type" value="Genomic_DNA"/>
</dbReference>
<feature type="region of interest" description="Disordered" evidence="5">
    <location>
        <begin position="507"/>
        <end position="535"/>
    </location>
</feature>
<protein>
    <recommendedName>
        <fullName evidence="8">Kinesin light chain</fullName>
    </recommendedName>
</protein>
<evidence type="ECO:0008006" key="8">
    <source>
        <dbReference type="Google" id="ProtNLM"/>
    </source>
</evidence>
<dbReference type="Gene3D" id="1.25.40.10">
    <property type="entry name" value="Tetratricopeptide repeat domain"/>
    <property type="match status" value="1"/>
</dbReference>
<keyword evidence="4" id="KW-0802">TPR repeat</keyword>
<evidence type="ECO:0000256" key="1">
    <source>
        <dbReference type="ARBA" id="ARBA00004496"/>
    </source>
</evidence>
<reference evidence="6" key="1">
    <citation type="submission" date="2018-03" db="EMBL/GenBank/DDBJ databases">
        <authorList>
            <person name="Guldener U."/>
        </authorList>
    </citation>
    <scope>NUCLEOTIDE SEQUENCE</scope>
</reference>
<dbReference type="InterPro" id="IPR002151">
    <property type="entry name" value="Kinesin_light"/>
</dbReference>
<keyword evidence="3" id="KW-0677">Repeat</keyword>
<evidence type="ECO:0000256" key="3">
    <source>
        <dbReference type="ARBA" id="ARBA00022737"/>
    </source>
</evidence>
<dbReference type="PANTHER" id="PTHR45783">
    <property type="entry name" value="KINESIN LIGHT CHAIN"/>
    <property type="match status" value="1"/>
</dbReference>
<dbReference type="GO" id="GO:0005871">
    <property type="term" value="C:kinesin complex"/>
    <property type="evidence" value="ECO:0007669"/>
    <property type="project" value="InterPro"/>
</dbReference>
<evidence type="ECO:0000256" key="2">
    <source>
        <dbReference type="ARBA" id="ARBA00022490"/>
    </source>
</evidence>